<evidence type="ECO:0000313" key="3">
    <source>
        <dbReference type="Proteomes" id="UP000223913"/>
    </source>
</evidence>
<accession>A0A2D0NIF8</accession>
<keyword evidence="1" id="KW-0732">Signal</keyword>
<keyword evidence="3" id="KW-1185">Reference proteome</keyword>
<dbReference type="RefSeq" id="WP_099148359.1">
    <property type="nucleotide sequence ID" value="NZ_PDUD01000002.1"/>
</dbReference>
<proteinExistence type="predicted"/>
<evidence type="ECO:0008006" key="4">
    <source>
        <dbReference type="Google" id="ProtNLM"/>
    </source>
</evidence>
<dbReference type="AlphaFoldDB" id="A0A2D0NIF8"/>
<dbReference type="OrthoDB" id="4301792at2"/>
<organism evidence="2 3">
    <name type="scientific">Flavilitoribacter nigricans (strain ATCC 23147 / DSM 23189 / NBRC 102662 / NCIMB 1420 / SS-2)</name>
    <name type="common">Lewinella nigricans</name>
    <dbReference type="NCBI Taxonomy" id="1122177"/>
    <lineage>
        <taxon>Bacteria</taxon>
        <taxon>Pseudomonadati</taxon>
        <taxon>Bacteroidota</taxon>
        <taxon>Saprospiria</taxon>
        <taxon>Saprospirales</taxon>
        <taxon>Lewinellaceae</taxon>
        <taxon>Flavilitoribacter</taxon>
    </lineage>
</organism>
<comment type="caution">
    <text evidence="2">The sequence shown here is derived from an EMBL/GenBank/DDBJ whole genome shotgun (WGS) entry which is preliminary data.</text>
</comment>
<gene>
    <name evidence="2" type="ORF">CRP01_02210</name>
</gene>
<dbReference type="EMBL" id="PDUD01000002">
    <property type="protein sequence ID" value="PHN08156.1"/>
    <property type="molecule type" value="Genomic_DNA"/>
</dbReference>
<protein>
    <recommendedName>
        <fullName evidence="4">Lipoprotein</fullName>
    </recommendedName>
</protein>
<evidence type="ECO:0000256" key="1">
    <source>
        <dbReference type="SAM" id="SignalP"/>
    </source>
</evidence>
<feature type="chain" id="PRO_5012203679" description="Lipoprotein" evidence="1">
    <location>
        <begin position="22"/>
        <end position="175"/>
    </location>
</feature>
<dbReference type="Proteomes" id="UP000223913">
    <property type="component" value="Unassembled WGS sequence"/>
</dbReference>
<name>A0A2D0NIF8_FLAN2</name>
<dbReference type="PROSITE" id="PS51257">
    <property type="entry name" value="PROKAR_LIPOPROTEIN"/>
    <property type="match status" value="1"/>
</dbReference>
<sequence>MNARYLYYLPFLLFGACLPEASIPDVCAVDFSGAYAYRPEFKVTFPPEVGADLGPCTRAFPDNVQGYFLAFSDEICPVEQNFLKLLEMDPALSDPPGWQLDREQLEMSALQYIGMLIEDRRYVYLNGFTFYSEEDLQNNFLNWRDRFVQPCDAGAWGALFDLEIETFSDLAFENR</sequence>
<feature type="signal peptide" evidence="1">
    <location>
        <begin position="1"/>
        <end position="21"/>
    </location>
</feature>
<evidence type="ECO:0000313" key="2">
    <source>
        <dbReference type="EMBL" id="PHN08156.1"/>
    </source>
</evidence>
<reference evidence="2 3" key="1">
    <citation type="submission" date="2017-10" db="EMBL/GenBank/DDBJ databases">
        <title>The draft genome sequence of Lewinella nigricans NBRC 102662.</title>
        <authorList>
            <person name="Wang K."/>
        </authorList>
    </citation>
    <scope>NUCLEOTIDE SEQUENCE [LARGE SCALE GENOMIC DNA]</scope>
    <source>
        <strain evidence="2 3">NBRC 102662</strain>
    </source>
</reference>